<keyword evidence="3" id="KW-1185">Reference proteome</keyword>
<reference evidence="2 3" key="1">
    <citation type="submission" date="2021-07" db="EMBL/GenBank/DDBJ databases">
        <title>complete genome sequencing of Tessaracoccus sp.J1M15.</title>
        <authorList>
            <person name="Bae J.-W."/>
            <person name="Kim D.-y."/>
        </authorList>
    </citation>
    <scope>NUCLEOTIDE SEQUENCE [LARGE SCALE GENOMIC DNA]</scope>
    <source>
        <strain evidence="2 3">J1M15</strain>
    </source>
</reference>
<dbReference type="Pfam" id="PF03747">
    <property type="entry name" value="ADP_ribosyl_GH"/>
    <property type="match status" value="1"/>
</dbReference>
<gene>
    <name evidence="2" type="ORF">KDB89_12965</name>
</gene>
<accession>A0ABX8SH73</accession>
<comment type="similarity">
    <text evidence="1">Belongs to the ADP-ribosylglycohydrolase family.</text>
</comment>
<proteinExistence type="inferred from homology"/>
<evidence type="ECO:0000313" key="3">
    <source>
        <dbReference type="Proteomes" id="UP000824504"/>
    </source>
</evidence>
<dbReference type="EMBL" id="CP079216">
    <property type="protein sequence ID" value="QXT62630.1"/>
    <property type="molecule type" value="Genomic_DNA"/>
</dbReference>
<dbReference type="PANTHER" id="PTHR16222:SF24">
    <property type="entry name" value="ADP-RIBOSYLHYDROLASE ARH3"/>
    <property type="match status" value="1"/>
</dbReference>
<dbReference type="Proteomes" id="UP000824504">
    <property type="component" value="Chromosome"/>
</dbReference>
<evidence type="ECO:0000313" key="2">
    <source>
        <dbReference type="EMBL" id="QXT62630.1"/>
    </source>
</evidence>
<dbReference type="InterPro" id="IPR005502">
    <property type="entry name" value="Ribosyl_crysJ1"/>
</dbReference>
<dbReference type="PANTHER" id="PTHR16222">
    <property type="entry name" value="ADP-RIBOSYLGLYCOHYDROLASE"/>
    <property type="match status" value="1"/>
</dbReference>
<name>A0ABX8SH73_9ACTN</name>
<organism evidence="2 3">
    <name type="scientific">Tessaracoccus palaemonis</name>
    <dbReference type="NCBI Taxonomy" id="2829499"/>
    <lineage>
        <taxon>Bacteria</taxon>
        <taxon>Bacillati</taxon>
        <taxon>Actinomycetota</taxon>
        <taxon>Actinomycetes</taxon>
        <taxon>Propionibacteriales</taxon>
        <taxon>Propionibacteriaceae</taxon>
        <taxon>Tessaracoccus</taxon>
    </lineage>
</organism>
<dbReference type="InterPro" id="IPR050792">
    <property type="entry name" value="ADP-ribosylglycohydrolase"/>
</dbReference>
<evidence type="ECO:0000256" key="1">
    <source>
        <dbReference type="ARBA" id="ARBA00010702"/>
    </source>
</evidence>
<sequence>MNTRAEGALIGLALGDALGMPTQLLTRSRIRDLFGELDTFHAGPAENPISPGQLAGTVTDDTHQAMILARLLIEGDGAVDLDSFAVELIAWHERMEAAGSLDLLGPSTLRAITAFRAGTPATETGRWGDTNGAAMRVAPFGIAHRALPLEPFVARLAEVNVLTHNTTLGNAGAAAIGAAVSAGIDGATVADQLGTAVEAAQLGALRGHDTAGPSVAMRIMWAISLAAAADDPCEAIATLVGTSVATQESVPAALAIVAAFPDDPWRGVCAAASLGGDSDTVAAMAGAVLGARHGVEGFPPDAVAFLEAANPGFDLRRVASELMAVRG</sequence>
<dbReference type="RefSeq" id="WP_219081703.1">
    <property type="nucleotide sequence ID" value="NZ_CP079216.1"/>
</dbReference>
<protein>
    <submittedName>
        <fullName evidence="2">ADP-ribosylglycohydrolase family protein</fullName>
    </submittedName>
</protein>